<sequence length="289" mass="33128">MIHHNLPASAMKDVVTHNFSKNHVFFSTTRGNYHYPTHETPHLLVANFRESGQYVLNTRKVTASDSHFYMLNPGDKLEIDLRKKHALQTFLIAFDQTFVTHVFQTATSSAESLLDDGLAGTSATLSVPAVPFLMNAHISDLLYSTLQSSQEDEILAEILLGFFPMLHDTRNRLENLKAIKRSTREEIYRRIFVAEEFMREHLSETISLDQIAAAACMNRFHFLKLFKEMRHMTPHHFLTSLRLEQAYQQLKAGRFSVTEVCYAAGFQSPASFSHLFKRRYGCVPSALRK</sequence>
<dbReference type="Pfam" id="PF12833">
    <property type="entry name" value="HTH_18"/>
    <property type="match status" value="1"/>
</dbReference>
<dbReference type="GO" id="GO:0043565">
    <property type="term" value="F:sequence-specific DNA binding"/>
    <property type="evidence" value="ECO:0007669"/>
    <property type="project" value="InterPro"/>
</dbReference>
<dbReference type="EMBL" id="CP032382">
    <property type="protein sequence ID" value="AYB33020.1"/>
    <property type="molecule type" value="Genomic_DNA"/>
</dbReference>
<evidence type="ECO:0000256" key="2">
    <source>
        <dbReference type="ARBA" id="ARBA00023125"/>
    </source>
</evidence>
<dbReference type="Gene3D" id="1.10.10.60">
    <property type="entry name" value="Homeodomain-like"/>
    <property type="match status" value="2"/>
</dbReference>
<dbReference type="InterPro" id="IPR018060">
    <property type="entry name" value="HTH_AraC"/>
</dbReference>
<keyword evidence="3" id="KW-0804">Transcription</keyword>
<dbReference type="PROSITE" id="PS01124">
    <property type="entry name" value="HTH_ARAC_FAMILY_2"/>
    <property type="match status" value="1"/>
</dbReference>
<evidence type="ECO:0000313" key="5">
    <source>
        <dbReference type="EMBL" id="AYB33020.1"/>
    </source>
</evidence>
<evidence type="ECO:0000256" key="3">
    <source>
        <dbReference type="ARBA" id="ARBA00023163"/>
    </source>
</evidence>
<dbReference type="PRINTS" id="PR00032">
    <property type="entry name" value="HTHARAC"/>
</dbReference>
<dbReference type="AlphaFoldDB" id="A0A385STK6"/>
<evidence type="ECO:0000256" key="1">
    <source>
        <dbReference type="ARBA" id="ARBA00023015"/>
    </source>
</evidence>
<dbReference type="PANTHER" id="PTHR43280:SF28">
    <property type="entry name" value="HTH-TYPE TRANSCRIPTIONAL ACTIVATOR RHAS"/>
    <property type="match status" value="1"/>
</dbReference>
<evidence type="ECO:0000259" key="4">
    <source>
        <dbReference type="PROSITE" id="PS01124"/>
    </source>
</evidence>
<feature type="domain" description="HTH araC/xylS-type" evidence="4">
    <location>
        <begin position="192"/>
        <end position="289"/>
    </location>
</feature>
<dbReference type="SUPFAM" id="SSF46689">
    <property type="entry name" value="Homeodomain-like"/>
    <property type="match status" value="2"/>
</dbReference>
<dbReference type="PANTHER" id="PTHR43280">
    <property type="entry name" value="ARAC-FAMILY TRANSCRIPTIONAL REGULATOR"/>
    <property type="match status" value="1"/>
</dbReference>
<keyword evidence="1" id="KW-0805">Transcription regulation</keyword>
<protein>
    <submittedName>
        <fullName evidence="5">AraC family transcriptional regulator</fullName>
    </submittedName>
</protein>
<dbReference type="KEGG" id="chk:D4L85_21650"/>
<proteinExistence type="predicted"/>
<dbReference type="GO" id="GO:0003700">
    <property type="term" value="F:DNA-binding transcription factor activity"/>
    <property type="evidence" value="ECO:0007669"/>
    <property type="project" value="InterPro"/>
</dbReference>
<name>A0A385STK6_9BACT</name>
<dbReference type="InterPro" id="IPR020449">
    <property type="entry name" value="Tscrpt_reg_AraC-type_HTH"/>
</dbReference>
<gene>
    <name evidence="5" type="ORF">D4L85_21650</name>
</gene>
<keyword evidence="2" id="KW-0238">DNA-binding</keyword>
<dbReference type="SMART" id="SM00342">
    <property type="entry name" value="HTH_ARAC"/>
    <property type="match status" value="1"/>
</dbReference>
<organism evidence="5 6">
    <name type="scientific">Chryseolinea soli</name>
    <dbReference type="NCBI Taxonomy" id="2321403"/>
    <lineage>
        <taxon>Bacteria</taxon>
        <taxon>Pseudomonadati</taxon>
        <taxon>Bacteroidota</taxon>
        <taxon>Cytophagia</taxon>
        <taxon>Cytophagales</taxon>
        <taxon>Fulvivirgaceae</taxon>
        <taxon>Chryseolinea</taxon>
    </lineage>
</organism>
<accession>A0A385STK6</accession>
<evidence type="ECO:0000313" key="6">
    <source>
        <dbReference type="Proteomes" id="UP000266183"/>
    </source>
</evidence>
<keyword evidence="6" id="KW-1185">Reference proteome</keyword>
<reference evidence="6" key="1">
    <citation type="submission" date="2018-09" db="EMBL/GenBank/DDBJ databases">
        <title>Chryseolinea sp. KIS68-18 isolated from soil.</title>
        <authorList>
            <person name="Weon H.-Y."/>
            <person name="Kwon S.-W."/>
            <person name="Lee S.A."/>
        </authorList>
    </citation>
    <scope>NUCLEOTIDE SEQUENCE [LARGE SCALE GENOMIC DNA]</scope>
    <source>
        <strain evidence="6">KIS68-18</strain>
    </source>
</reference>
<dbReference type="InterPro" id="IPR009057">
    <property type="entry name" value="Homeodomain-like_sf"/>
</dbReference>
<dbReference type="Proteomes" id="UP000266183">
    <property type="component" value="Chromosome"/>
</dbReference>